<reference evidence="2 3" key="1">
    <citation type="submission" date="2018-05" db="EMBL/GenBank/DDBJ databases">
        <title>Genomic Encyclopedia of Type Strains, Phase IV (KMG-IV): sequencing the most valuable type-strain genomes for metagenomic binning, comparative biology and taxonomic classification.</title>
        <authorList>
            <person name="Goeker M."/>
        </authorList>
    </citation>
    <scope>NUCLEOTIDE SEQUENCE [LARGE SCALE GENOMIC DNA]</scope>
    <source>
        <strain evidence="2 3">DSM 103371</strain>
    </source>
</reference>
<accession>A0A316G0V3</accession>
<name>A0A316G0V3_9RHOB</name>
<dbReference type="Gene3D" id="3.30.1540.10">
    <property type="entry name" value="formyl-coa transferase, domain 3"/>
    <property type="match status" value="1"/>
</dbReference>
<evidence type="ECO:0000313" key="3">
    <source>
        <dbReference type="Proteomes" id="UP000245390"/>
    </source>
</evidence>
<keyword evidence="3" id="KW-1185">Reference proteome</keyword>
<evidence type="ECO:0000256" key="1">
    <source>
        <dbReference type="ARBA" id="ARBA00022679"/>
    </source>
</evidence>
<dbReference type="Pfam" id="PF02515">
    <property type="entry name" value="CoA_transf_3"/>
    <property type="match status" value="1"/>
</dbReference>
<sequence length="389" mass="42868">MEPLVLKGLRVIDFSWVMAGPMATKMLGALGAEIIKIESTTRPEFASRGGWFSVINNNKKSCTINIRTEEGQNAIRQLVAQSDVVVENFSSRVLKKYGLTFDDLKIINPRLIYVSASGVGRTGPQADYLAYGTLLQSYSGRVNLVGTPNRYLEAMGISPAWTDPITAFWEVFAILGALQHRRRTGTGSYIDLSMLESTVALLPETLLRTALGGPMMPAGGDAEIGSAPSGCYRCRGDDSWIAISVRSDDEWHALCGRMGRVDLVGEAANSDAARRWRNRASLNSAVAQWTLTQDTRKIERELQSVGVPASRSRSINDLLVDQHLKQRAVFTSLPGGQRTIALPWADRDMWRGNLTPSPELGGDNDYVFGELLGYDREERERLVEEGVIQ</sequence>
<dbReference type="SUPFAM" id="SSF89796">
    <property type="entry name" value="CoA-transferase family III (CaiB/BaiF)"/>
    <property type="match status" value="1"/>
</dbReference>
<dbReference type="InterPro" id="IPR023606">
    <property type="entry name" value="CoA-Trfase_III_dom_1_sf"/>
</dbReference>
<dbReference type="Proteomes" id="UP000245390">
    <property type="component" value="Unassembled WGS sequence"/>
</dbReference>
<dbReference type="EMBL" id="QGGV01000013">
    <property type="protein sequence ID" value="PWK53596.1"/>
    <property type="molecule type" value="Genomic_DNA"/>
</dbReference>
<dbReference type="InterPro" id="IPR044855">
    <property type="entry name" value="CoA-Trfase_III_dom3_sf"/>
</dbReference>
<dbReference type="OrthoDB" id="9806585at2"/>
<proteinExistence type="predicted"/>
<organism evidence="2 3">
    <name type="scientific">Silicimonas algicola</name>
    <dbReference type="NCBI Taxonomy" id="1826607"/>
    <lineage>
        <taxon>Bacteria</taxon>
        <taxon>Pseudomonadati</taxon>
        <taxon>Pseudomonadota</taxon>
        <taxon>Alphaproteobacteria</taxon>
        <taxon>Rhodobacterales</taxon>
        <taxon>Paracoccaceae</taxon>
    </lineage>
</organism>
<keyword evidence="1 2" id="KW-0808">Transferase</keyword>
<dbReference type="InterPro" id="IPR050483">
    <property type="entry name" value="CoA-transferase_III_domain"/>
</dbReference>
<gene>
    <name evidence="2" type="ORF">C8D95_113121</name>
</gene>
<dbReference type="KEGG" id="salo:EF888_15045"/>
<dbReference type="GO" id="GO:0008410">
    <property type="term" value="F:CoA-transferase activity"/>
    <property type="evidence" value="ECO:0007669"/>
    <property type="project" value="TreeGrafter"/>
</dbReference>
<dbReference type="Gene3D" id="3.40.50.10540">
    <property type="entry name" value="Crotonobetainyl-coa:carnitine coa-transferase, domain 1"/>
    <property type="match status" value="1"/>
</dbReference>
<comment type="caution">
    <text evidence="2">The sequence shown here is derived from an EMBL/GenBank/DDBJ whole genome shotgun (WGS) entry which is preliminary data.</text>
</comment>
<dbReference type="InterPro" id="IPR003673">
    <property type="entry name" value="CoA-Trfase_fam_III"/>
</dbReference>
<dbReference type="PANTHER" id="PTHR48207">
    <property type="entry name" value="SUCCINATE--HYDROXYMETHYLGLUTARATE COA-TRANSFERASE"/>
    <property type="match status" value="1"/>
</dbReference>
<evidence type="ECO:0000313" key="2">
    <source>
        <dbReference type="EMBL" id="PWK53596.1"/>
    </source>
</evidence>
<dbReference type="RefSeq" id="WP_109761050.1">
    <property type="nucleotide sequence ID" value="NZ_CP034588.1"/>
</dbReference>
<dbReference type="AlphaFoldDB" id="A0A316G0V3"/>
<dbReference type="PANTHER" id="PTHR48207:SF3">
    <property type="entry name" value="SUCCINATE--HYDROXYMETHYLGLUTARATE COA-TRANSFERASE"/>
    <property type="match status" value="1"/>
</dbReference>
<protein>
    <submittedName>
        <fullName evidence="2">Benzylsuccinate CoA-transferase BbsF subunit</fullName>
    </submittedName>
</protein>